<evidence type="ECO:0000313" key="5">
    <source>
        <dbReference type="Proteomes" id="UP000001861"/>
    </source>
</evidence>
<name>A8NQB5_COPC7</name>
<keyword evidence="2" id="KW-0472">Membrane</keyword>
<sequence length="566" mass="63385">MKVAIVGSGVSGLAATWLLNEHSEHTVHLYEADTRPGGHANTVRFVPPGAPADSDGIDVDTGFIVMNPPTYPNFLRFLKLHEPKDSDVPSQSQRPLNAEDNPTGKTSGIKVVPTEMTFSVSSDNGAFEWAGKNLFTVFCQPRRLLDPLMWRMVYDIFRFNACSRKVLMQKDESGTELSIGDYLVRENYSVAFRDNYLIPMTAAIWSTPPGKCFLDFPAKTLIQFMYNHHLLQITGKPSWLTIEGGSHRYVNQILSKLPSSQLHLNTPVVRASTSTPEGATTKPKVTLRTQAGDEVEYDHVILACHSDTALQILQAGNITPEEERILGTFQWNRNEVVLHSDVRMMPKSKMAWSCWNYLTTSQNGESSDIDRVSLTYGMNDLQHIPESKWGPVLCTLNPPLEPAPDKVVGRWRYDHPVLDSKAVQAQNEMPHIQNKRSITFAGAYLKYGFHEDGFTSGLLAACAIDEEPGQFPQFTYSPRKSNRRRKEGEDGLIIPVRRRTVKPPFEIRYADHHLALEREGRWSVENVLAGVFDVFERTGLRALVGGSLGVVLWVFGLALGMGKQMD</sequence>
<evidence type="ECO:0000313" key="4">
    <source>
        <dbReference type="EMBL" id="EAU86305.1"/>
    </source>
</evidence>
<dbReference type="AlphaFoldDB" id="A8NQB5"/>
<protein>
    <submittedName>
        <fullName evidence="4">Amine oxidase</fullName>
    </submittedName>
</protein>
<dbReference type="EMBL" id="AACS02000008">
    <property type="protein sequence ID" value="EAU86305.1"/>
    <property type="molecule type" value="Genomic_DNA"/>
</dbReference>
<dbReference type="InterPro" id="IPR036188">
    <property type="entry name" value="FAD/NAD-bd_sf"/>
</dbReference>
<dbReference type="GO" id="GO:0016491">
    <property type="term" value="F:oxidoreductase activity"/>
    <property type="evidence" value="ECO:0007669"/>
    <property type="project" value="InterPro"/>
</dbReference>
<dbReference type="RefSeq" id="XP_001835520.1">
    <property type="nucleotide sequence ID" value="XM_001835468.1"/>
</dbReference>
<comment type="caution">
    <text evidence="4">The sequence shown here is derived from an EMBL/GenBank/DDBJ whole genome shotgun (WGS) entry which is preliminary data.</text>
</comment>
<feature type="transmembrane region" description="Helical" evidence="2">
    <location>
        <begin position="542"/>
        <end position="562"/>
    </location>
</feature>
<keyword evidence="2" id="KW-0812">Transmembrane</keyword>
<evidence type="ECO:0000256" key="1">
    <source>
        <dbReference type="SAM" id="MobiDB-lite"/>
    </source>
</evidence>
<dbReference type="Gene3D" id="3.50.50.60">
    <property type="entry name" value="FAD/NAD(P)-binding domain"/>
    <property type="match status" value="2"/>
</dbReference>
<feature type="region of interest" description="Disordered" evidence="1">
    <location>
        <begin position="85"/>
        <end position="109"/>
    </location>
</feature>
<keyword evidence="2" id="KW-1133">Transmembrane helix</keyword>
<feature type="domain" description="Amine oxidase" evidence="3">
    <location>
        <begin position="10"/>
        <end position="310"/>
    </location>
</feature>
<dbReference type="Gene3D" id="1.10.405.20">
    <property type="match status" value="1"/>
</dbReference>
<dbReference type="PANTHER" id="PTHR42923">
    <property type="entry name" value="PROTOPORPHYRINOGEN OXIDASE"/>
    <property type="match status" value="1"/>
</dbReference>
<accession>A8NQB5</accession>
<dbReference type="InParanoid" id="A8NQB5"/>
<dbReference type="InterPro" id="IPR002937">
    <property type="entry name" value="Amino_oxidase"/>
</dbReference>
<dbReference type="VEuPathDB" id="FungiDB:CC1G_08029"/>
<evidence type="ECO:0000259" key="3">
    <source>
        <dbReference type="Pfam" id="PF01593"/>
    </source>
</evidence>
<dbReference type="Pfam" id="PF01593">
    <property type="entry name" value="Amino_oxidase"/>
    <property type="match status" value="1"/>
</dbReference>
<proteinExistence type="predicted"/>
<keyword evidence="5" id="KW-1185">Reference proteome</keyword>
<dbReference type="eggNOG" id="ENOG502QSMW">
    <property type="taxonomic scope" value="Eukaryota"/>
</dbReference>
<evidence type="ECO:0000256" key="2">
    <source>
        <dbReference type="SAM" id="Phobius"/>
    </source>
</evidence>
<dbReference type="PANTHER" id="PTHR42923:SF17">
    <property type="entry name" value="AMINE OXIDASE DOMAIN-CONTAINING PROTEIN"/>
    <property type="match status" value="1"/>
</dbReference>
<dbReference type="Proteomes" id="UP000001861">
    <property type="component" value="Unassembled WGS sequence"/>
</dbReference>
<dbReference type="OrthoDB" id="5977668at2759"/>
<dbReference type="KEGG" id="cci:CC1G_08029"/>
<reference evidence="4 5" key="1">
    <citation type="journal article" date="2010" name="Proc. Natl. Acad. Sci. U.S.A.">
        <title>Insights into evolution of multicellular fungi from the assembled chromosomes of the mushroom Coprinopsis cinerea (Coprinus cinereus).</title>
        <authorList>
            <person name="Stajich J.E."/>
            <person name="Wilke S.K."/>
            <person name="Ahren D."/>
            <person name="Au C.H."/>
            <person name="Birren B.W."/>
            <person name="Borodovsky M."/>
            <person name="Burns C."/>
            <person name="Canback B."/>
            <person name="Casselton L.A."/>
            <person name="Cheng C.K."/>
            <person name="Deng J."/>
            <person name="Dietrich F.S."/>
            <person name="Fargo D.C."/>
            <person name="Farman M.L."/>
            <person name="Gathman A.C."/>
            <person name="Goldberg J."/>
            <person name="Guigo R."/>
            <person name="Hoegger P.J."/>
            <person name="Hooker J.B."/>
            <person name="Huggins A."/>
            <person name="James T.Y."/>
            <person name="Kamada T."/>
            <person name="Kilaru S."/>
            <person name="Kodira C."/>
            <person name="Kues U."/>
            <person name="Kupfer D."/>
            <person name="Kwan H.S."/>
            <person name="Lomsadze A."/>
            <person name="Li W."/>
            <person name="Lilly W.W."/>
            <person name="Ma L.J."/>
            <person name="Mackey A.J."/>
            <person name="Manning G."/>
            <person name="Martin F."/>
            <person name="Muraguchi H."/>
            <person name="Natvig D.O."/>
            <person name="Palmerini H."/>
            <person name="Ramesh M.A."/>
            <person name="Rehmeyer C.J."/>
            <person name="Roe B.A."/>
            <person name="Shenoy N."/>
            <person name="Stanke M."/>
            <person name="Ter-Hovhannisyan V."/>
            <person name="Tunlid A."/>
            <person name="Velagapudi R."/>
            <person name="Vision T.J."/>
            <person name="Zeng Q."/>
            <person name="Zolan M.E."/>
            <person name="Pukkila P.J."/>
        </authorList>
    </citation>
    <scope>NUCLEOTIDE SEQUENCE [LARGE SCALE GENOMIC DNA]</scope>
    <source>
        <strain evidence="5">Okayama-7 / 130 / ATCC MYA-4618 / FGSC 9003</strain>
    </source>
</reference>
<dbReference type="STRING" id="240176.A8NQB5"/>
<dbReference type="GeneID" id="6012052"/>
<dbReference type="SUPFAM" id="SSF51905">
    <property type="entry name" value="FAD/NAD(P)-binding domain"/>
    <property type="match status" value="1"/>
</dbReference>
<organism evidence="4 5">
    <name type="scientific">Coprinopsis cinerea (strain Okayama-7 / 130 / ATCC MYA-4618 / FGSC 9003)</name>
    <name type="common">Inky cap fungus</name>
    <name type="synonym">Hormographiella aspergillata</name>
    <dbReference type="NCBI Taxonomy" id="240176"/>
    <lineage>
        <taxon>Eukaryota</taxon>
        <taxon>Fungi</taxon>
        <taxon>Dikarya</taxon>
        <taxon>Basidiomycota</taxon>
        <taxon>Agaricomycotina</taxon>
        <taxon>Agaricomycetes</taxon>
        <taxon>Agaricomycetidae</taxon>
        <taxon>Agaricales</taxon>
        <taxon>Agaricineae</taxon>
        <taxon>Psathyrellaceae</taxon>
        <taxon>Coprinopsis</taxon>
    </lineage>
</organism>
<dbReference type="OMA" id="RAWASWN"/>
<gene>
    <name evidence="4" type="ORF">CC1G_08029</name>
</gene>
<dbReference type="InterPro" id="IPR050464">
    <property type="entry name" value="Zeta_carotene_desat/Oxidored"/>
</dbReference>